<dbReference type="EMBL" id="WABS01000011">
    <property type="protein sequence ID" value="MBI0554328.1"/>
    <property type="molecule type" value="Genomic_DNA"/>
</dbReference>
<reference evidence="3" key="4">
    <citation type="submission" date="2024-05" db="EMBL/GenBank/DDBJ databases">
        <title>Identification of Pectobacterium versatile causing blackleg of potato from New York State with a whole genome sequencing approach.</title>
        <authorList>
            <person name="Ma X."/>
            <person name="Swingle B."/>
        </authorList>
    </citation>
    <scope>NUCLEOTIDE SEQUENCE</scope>
    <source>
        <strain evidence="3">NY1588A</strain>
    </source>
</reference>
<dbReference type="Gene3D" id="3.40.630.30">
    <property type="match status" value="1"/>
</dbReference>
<dbReference type="eggNOG" id="COG1670">
    <property type="taxonomic scope" value="Bacteria"/>
</dbReference>
<dbReference type="InterPro" id="IPR016181">
    <property type="entry name" value="Acyl_CoA_acyltransferase"/>
</dbReference>
<dbReference type="FunFam" id="3.40.630.30:FF:000047">
    <property type="entry name" value="Acetyltransferase, GNAT family"/>
    <property type="match status" value="1"/>
</dbReference>
<protein>
    <submittedName>
        <fullName evidence="3">GNAT family N-acetyltransferase</fullName>
    </submittedName>
</protein>
<dbReference type="PANTHER" id="PTHR43441">
    <property type="entry name" value="RIBOSOMAL-PROTEIN-SERINE ACETYLTRANSFERASE"/>
    <property type="match status" value="1"/>
</dbReference>
<dbReference type="Proteomes" id="UP000008044">
    <property type="component" value="Chromosome"/>
</dbReference>
<gene>
    <name evidence="2" type="ordered locus">W5S_0680</name>
    <name evidence="3" type="ORF">F6Q06_07445</name>
</gene>
<dbReference type="HOGENOM" id="CLU_013985_1_2_6"/>
<accession>A0A0H3I4L7</accession>
<dbReference type="STRING" id="1905730.W5S_0680"/>
<dbReference type="Pfam" id="PF13302">
    <property type="entry name" value="Acetyltransf_3"/>
    <property type="match status" value="1"/>
</dbReference>
<dbReference type="PANTHER" id="PTHR43441:SF2">
    <property type="entry name" value="FAMILY ACETYLTRANSFERASE, PUTATIVE (AFU_ORTHOLOGUE AFUA_7G00850)-RELATED"/>
    <property type="match status" value="1"/>
</dbReference>
<reference evidence="2 4" key="1">
    <citation type="journal article" date="2012" name="J. Bacteriol.">
        <title>Genome sequence of Pectobacterium sp. strain SCC3193.</title>
        <authorList>
            <person name="Koskinen J.P."/>
            <person name="Laine P."/>
            <person name="Niemi O."/>
            <person name="Nykyri J."/>
            <person name="Harjunpaa H."/>
            <person name="Auvinen P."/>
            <person name="Paulin L."/>
            <person name="Pirhonen M."/>
            <person name="Palva T."/>
            <person name="Holm L."/>
        </authorList>
    </citation>
    <scope>NUCLEOTIDE SEQUENCE [LARGE SCALE GENOMIC DNA]</scope>
    <source>
        <strain evidence="2 4">SCC3193</strain>
    </source>
</reference>
<dbReference type="EMBL" id="CP003415">
    <property type="protein sequence ID" value="AFI88805.1"/>
    <property type="molecule type" value="Genomic_DNA"/>
</dbReference>
<dbReference type="InterPro" id="IPR000182">
    <property type="entry name" value="GNAT_dom"/>
</dbReference>
<dbReference type="KEGG" id="pec:W5S_0680"/>
<evidence type="ECO:0000259" key="1">
    <source>
        <dbReference type="Pfam" id="PF13302"/>
    </source>
</evidence>
<proteinExistence type="predicted"/>
<reference evidence="5" key="3">
    <citation type="submission" date="2023-07" db="EMBL/GenBank/DDBJ databases">
        <title>Identification of Pectobacterium versatile causing blackleg of potato from New York State with a whole genome sequencing approach.</title>
        <authorList>
            <person name="Ma X."/>
            <person name="Swingle B."/>
        </authorList>
    </citation>
    <scope>NUCLEOTIDE SEQUENCE [LARGE SCALE GENOMIC DNA]</scope>
    <source>
        <strain evidence="5">NY1588A</strain>
    </source>
</reference>
<keyword evidence="5" id="KW-1185">Reference proteome</keyword>
<evidence type="ECO:0000313" key="5">
    <source>
        <dbReference type="Proteomes" id="UP001194579"/>
    </source>
</evidence>
<reference evidence="2" key="2">
    <citation type="submission" date="2012-03" db="EMBL/GenBank/DDBJ databases">
        <authorList>
            <person name="Koskinen P."/>
            <person name="Laine P."/>
            <person name="Niemi O."/>
            <person name="Nykyri J."/>
            <person name="Harjunpaa H."/>
            <person name="Auvinen P."/>
            <person name="Paulin L."/>
            <person name="Pirhonen M."/>
            <person name="Palva T."/>
            <person name="Holm L."/>
        </authorList>
    </citation>
    <scope>NUCLEOTIDE SEQUENCE</scope>
    <source>
        <strain evidence="2">SCC3193</strain>
    </source>
</reference>
<dbReference type="RefSeq" id="WP_014698733.1">
    <property type="nucleotide sequence ID" value="NC_017845.1"/>
</dbReference>
<organism evidence="2 4">
    <name type="scientific">Pectobacterium parmentieri</name>
    <dbReference type="NCBI Taxonomy" id="1905730"/>
    <lineage>
        <taxon>Bacteria</taxon>
        <taxon>Pseudomonadati</taxon>
        <taxon>Pseudomonadota</taxon>
        <taxon>Gammaproteobacteria</taxon>
        <taxon>Enterobacterales</taxon>
        <taxon>Pectobacteriaceae</taxon>
        <taxon>Pectobacterium</taxon>
    </lineage>
</organism>
<dbReference type="Proteomes" id="UP001194579">
    <property type="component" value="Unassembled WGS sequence"/>
</dbReference>
<dbReference type="AlphaFoldDB" id="A0A0H3I4L7"/>
<dbReference type="GO" id="GO:1990189">
    <property type="term" value="F:protein N-terminal-serine acetyltransferase activity"/>
    <property type="evidence" value="ECO:0007669"/>
    <property type="project" value="TreeGrafter"/>
</dbReference>
<feature type="domain" description="N-acetyltransferase" evidence="1">
    <location>
        <begin position="37"/>
        <end position="176"/>
    </location>
</feature>
<dbReference type="InterPro" id="IPR051908">
    <property type="entry name" value="Ribosomal_N-acetyltransferase"/>
</dbReference>
<dbReference type="GO" id="GO:0008999">
    <property type="term" value="F:protein-N-terminal-alanine acetyltransferase activity"/>
    <property type="evidence" value="ECO:0007669"/>
    <property type="project" value="TreeGrafter"/>
</dbReference>
<evidence type="ECO:0000313" key="3">
    <source>
        <dbReference type="EMBL" id="MBI0554328.1"/>
    </source>
</evidence>
<sequence length="240" mass="27554">MSTRINEYEQPIGEPLPHWSERPLPGDVILQGAFCRLEPFSAAQHAHELYMAYSKAPDGRDWTYLPVGPFDDARAYLCYAESVERTTDPRHYAVIDMALGHAVGTLALMRTDARHGAIEVGWVMFSPLLKQKPASTEAQFLLMQYVFDNLQYRRYEWKCDSLNEPSRKTALRLGFTFEGLFRQSIIYKQRSRDTAWFSIIDKEWPHLKQAFLAWLAPENFDSEGSQLKSLAEIRDGSAKG</sequence>
<dbReference type="PATRIC" id="fig|1166016.3.peg.686"/>
<evidence type="ECO:0000313" key="2">
    <source>
        <dbReference type="EMBL" id="AFI88805.1"/>
    </source>
</evidence>
<evidence type="ECO:0000313" key="4">
    <source>
        <dbReference type="Proteomes" id="UP000008044"/>
    </source>
</evidence>
<dbReference type="SUPFAM" id="SSF55729">
    <property type="entry name" value="Acyl-CoA N-acyltransferases (Nat)"/>
    <property type="match status" value="1"/>
</dbReference>
<name>A0A0H3I4L7_PECPM</name>